<keyword evidence="4" id="KW-0812">Transmembrane</keyword>
<protein>
    <submittedName>
        <fullName evidence="6">AraC family transcriptional regulator</fullName>
    </submittedName>
</protein>
<name>A0A3Q9I6I6_9BACL</name>
<dbReference type="KEGG" id="plut:EI981_04450"/>
<dbReference type="PRINTS" id="PR00032">
    <property type="entry name" value="HTHARAC"/>
</dbReference>
<proteinExistence type="predicted"/>
<keyword evidence="4" id="KW-1133">Transmembrane helix</keyword>
<dbReference type="OrthoDB" id="2483982at2"/>
<dbReference type="EMBL" id="CP034346">
    <property type="protein sequence ID" value="AZS13793.1"/>
    <property type="molecule type" value="Genomic_DNA"/>
</dbReference>
<keyword evidence="1" id="KW-0805">Transcription regulation</keyword>
<feature type="transmembrane region" description="Helical" evidence="4">
    <location>
        <begin position="6"/>
        <end position="29"/>
    </location>
</feature>
<keyword evidence="4" id="KW-0472">Membrane</keyword>
<dbReference type="SMART" id="SM00342">
    <property type="entry name" value="HTH_ARAC"/>
    <property type="match status" value="1"/>
</dbReference>
<feature type="domain" description="HTH araC/xylS-type" evidence="5">
    <location>
        <begin position="623"/>
        <end position="722"/>
    </location>
</feature>
<dbReference type="PANTHER" id="PTHR43280:SF2">
    <property type="entry name" value="HTH-TYPE TRANSCRIPTIONAL REGULATOR EXSA"/>
    <property type="match status" value="1"/>
</dbReference>
<keyword evidence="2" id="KW-0238">DNA-binding</keyword>
<accession>A0A3Q9I6I6</accession>
<evidence type="ECO:0000256" key="2">
    <source>
        <dbReference type="ARBA" id="ARBA00023125"/>
    </source>
</evidence>
<dbReference type="SUPFAM" id="SSF46689">
    <property type="entry name" value="Homeodomain-like"/>
    <property type="match status" value="1"/>
</dbReference>
<evidence type="ECO:0000313" key="7">
    <source>
        <dbReference type="Proteomes" id="UP000270678"/>
    </source>
</evidence>
<evidence type="ECO:0000256" key="1">
    <source>
        <dbReference type="ARBA" id="ARBA00023015"/>
    </source>
</evidence>
<dbReference type="AlphaFoldDB" id="A0A3Q9I6I6"/>
<dbReference type="RefSeq" id="WP_126995813.1">
    <property type="nucleotide sequence ID" value="NZ_CP034346.1"/>
</dbReference>
<dbReference type="GO" id="GO:0043565">
    <property type="term" value="F:sequence-specific DNA binding"/>
    <property type="evidence" value="ECO:0007669"/>
    <property type="project" value="InterPro"/>
</dbReference>
<evidence type="ECO:0000256" key="3">
    <source>
        <dbReference type="ARBA" id="ARBA00023163"/>
    </source>
</evidence>
<dbReference type="PANTHER" id="PTHR43280">
    <property type="entry name" value="ARAC-FAMILY TRANSCRIPTIONAL REGULATOR"/>
    <property type="match status" value="1"/>
</dbReference>
<dbReference type="InterPro" id="IPR018060">
    <property type="entry name" value="HTH_AraC"/>
</dbReference>
<keyword evidence="3" id="KW-0804">Transcription</keyword>
<dbReference type="GO" id="GO:0003700">
    <property type="term" value="F:DNA-binding transcription factor activity"/>
    <property type="evidence" value="ECO:0007669"/>
    <property type="project" value="InterPro"/>
</dbReference>
<sequence>MYRATYVRFFIWSSIMLSILIIPFSLFFADRFSHYAYEQAGEFNQEKIGQTVERTQYMLMKLKLYSLNIYEDQSIQNWMYAQTDDELVDAEALRVLTKYLANEPFIDRAYLINTRLEKGISSTIGLARFPEFPDNEILLYLDANRPEFLRYFDHRTGDDSYLALIVPSTPARKEYYGYLVVLLDKKKLQKLFLTDHAETGNGLMILDDSGSLILGDSSGLDLEKLNNTRKSTDSGSYELVDNGVKWFVNYTAMPPQNWMMYSFTDLKNFQRKAQSFQWAIVMCSLLLLAVLFLAAFWHSKRFFGPLRRLADQLQRKVGLQAKNEYGVIEQGVELLRNHFSLIKAEYLRQWILQGRLYQSTREAISRESELLAFDLIRLVVIKIDSYSTFSEKYDFSSRRLMKYAMGNIAEELLREPGRVIEFVDFGGDHIVVLVGEANPDGDLIGALQTVRREVEKSTGLNITIAASDARHVHDDLRKVYDEISDLTMFKFISGDDKIYTSQDYESYLQTQRTLLDDTLTEHLIQSVRSGNEERMLSMLEELFLQLQTMKYSECKFQLNLLFFTIVKSFNKLTSIQSVESIENHLKHFSTLSEVSDWLKEELLRIINLLTSRKGFSRKDKVVEEMVEYVHYHIHDPMLSVDEIAEHVSLSKKYVRQLFDEVRGVSISNYILNTRIDKVKELLRNTDLPITDIFEQSGFQTKSHFFTAFKKAMGMTPNQYRLSSNEANA</sequence>
<feature type="transmembrane region" description="Helical" evidence="4">
    <location>
        <begin position="276"/>
        <end position="297"/>
    </location>
</feature>
<gene>
    <name evidence="6" type="ORF">EI981_04450</name>
</gene>
<keyword evidence="7" id="KW-1185">Reference proteome</keyword>
<reference evidence="7" key="1">
    <citation type="submission" date="2018-12" db="EMBL/GenBank/DDBJ databases">
        <title>Complete genome sequence of Paenibacillus sp. MBLB1234.</title>
        <authorList>
            <person name="Nam Y.-D."/>
            <person name="Kang J."/>
            <person name="Chung W.-H."/>
            <person name="Park Y.S."/>
        </authorList>
    </citation>
    <scope>NUCLEOTIDE SEQUENCE [LARGE SCALE GENOMIC DNA]</scope>
    <source>
        <strain evidence="7">MBLB1234</strain>
    </source>
</reference>
<organism evidence="6 7">
    <name type="scientific">Paenibacillus lutimineralis</name>
    <dbReference type="NCBI Taxonomy" id="2707005"/>
    <lineage>
        <taxon>Bacteria</taxon>
        <taxon>Bacillati</taxon>
        <taxon>Bacillota</taxon>
        <taxon>Bacilli</taxon>
        <taxon>Bacillales</taxon>
        <taxon>Paenibacillaceae</taxon>
        <taxon>Paenibacillus</taxon>
    </lineage>
</organism>
<dbReference type="Pfam" id="PF12833">
    <property type="entry name" value="HTH_18"/>
    <property type="match status" value="1"/>
</dbReference>
<dbReference type="Proteomes" id="UP000270678">
    <property type="component" value="Chromosome"/>
</dbReference>
<dbReference type="InterPro" id="IPR020449">
    <property type="entry name" value="Tscrpt_reg_AraC-type_HTH"/>
</dbReference>
<evidence type="ECO:0000256" key="4">
    <source>
        <dbReference type="SAM" id="Phobius"/>
    </source>
</evidence>
<evidence type="ECO:0000259" key="5">
    <source>
        <dbReference type="PROSITE" id="PS01124"/>
    </source>
</evidence>
<dbReference type="PROSITE" id="PS01124">
    <property type="entry name" value="HTH_ARAC_FAMILY_2"/>
    <property type="match status" value="1"/>
</dbReference>
<evidence type="ECO:0000313" key="6">
    <source>
        <dbReference type="EMBL" id="AZS13793.1"/>
    </source>
</evidence>
<dbReference type="Gene3D" id="1.10.10.60">
    <property type="entry name" value="Homeodomain-like"/>
    <property type="match status" value="2"/>
</dbReference>
<dbReference type="InterPro" id="IPR009057">
    <property type="entry name" value="Homeodomain-like_sf"/>
</dbReference>